<reference evidence="1" key="1">
    <citation type="journal article" date="2012" name="Science">
        <title>Fermentation, hydrogen, and sulfur metabolism in multiple uncultivated bacterial phyla.</title>
        <authorList>
            <person name="Wrighton K.C."/>
            <person name="Thomas B.C."/>
            <person name="Sharon I."/>
            <person name="Miller C.S."/>
            <person name="Castelle C.J."/>
            <person name="VerBerkmoes N.C."/>
            <person name="Wilkins M.J."/>
            <person name="Hettich R.L."/>
            <person name="Lipton M.S."/>
            <person name="Williams K.H."/>
            <person name="Long P.E."/>
            <person name="Banfield J.F."/>
        </authorList>
    </citation>
    <scope>NUCLEOTIDE SEQUENCE [LARGE SCALE GENOMIC DNA]</scope>
</reference>
<dbReference type="EMBL" id="AMFJ01000074">
    <property type="protein sequence ID" value="EKE29912.1"/>
    <property type="molecule type" value="Genomic_DNA"/>
</dbReference>
<dbReference type="AlphaFoldDB" id="K2G6F7"/>
<organism evidence="1">
    <name type="scientific">uncultured bacterium</name>
    <name type="common">gcode 4</name>
    <dbReference type="NCBI Taxonomy" id="1234023"/>
    <lineage>
        <taxon>Bacteria</taxon>
        <taxon>environmental samples</taxon>
    </lineage>
</organism>
<protein>
    <submittedName>
        <fullName evidence="1">Uncharacterized protein</fullName>
    </submittedName>
</protein>
<comment type="caution">
    <text evidence="1">The sequence shown here is derived from an EMBL/GenBank/DDBJ whole genome shotgun (WGS) entry which is preliminary data.</text>
</comment>
<evidence type="ECO:0000313" key="1">
    <source>
        <dbReference type="EMBL" id="EKE29912.1"/>
    </source>
</evidence>
<sequence length="163" mass="19524">LALKPLQRLFFMWLASRYYVWSELSSIGFVKSLWMLGRMLKCNFMEIVWLIRYCAPDQEICVYFRDSFKQFGAGQVMEFLHWIKITNLRPLSRKRSRASKVSSSSFKKLLLTPRRAFWEFWPRMSSIRQLIWHLRSLPICSMLIAAMFFGSQKICRSCQILMK</sequence>
<proteinExistence type="predicted"/>
<name>K2G6F7_9BACT</name>
<accession>K2G6F7</accession>
<feature type="non-terminal residue" evidence="1">
    <location>
        <position position="1"/>
    </location>
</feature>
<gene>
    <name evidence="1" type="ORF">ACD_2C00074G0002</name>
</gene>